<evidence type="ECO:0000256" key="3">
    <source>
        <dbReference type="ARBA" id="ARBA00022555"/>
    </source>
</evidence>
<dbReference type="PRINTS" id="PR00980">
    <property type="entry name" value="TRNASYNTHALA"/>
</dbReference>
<dbReference type="InterPro" id="IPR002318">
    <property type="entry name" value="Ala-tRNA-lgiase_IIc"/>
</dbReference>
<dbReference type="FunFam" id="3.30.930.10:FF:000011">
    <property type="entry name" value="Alanine--tRNA ligase, cytoplasmic"/>
    <property type="match status" value="1"/>
</dbReference>
<evidence type="ECO:0000256" key="5">
    <source>
        <dbReference type="ARBA" id="ARBA00022723"/>
    </source>
</evidence>
<dbReference type="InterPro" id="IPR018164">
    <property type="entry name" value="Ala-tRNA-synth_IIc_N"/>
</dbReference>
<dbReference type="SUPFAM" id="SSF101353">
    <property type="entry name" value="Putative anticodon-binding domain of alanyl-tRNA synthetase (AlaRS)"/>
    <property type="match status" value="1"/>
</dbReference>
<dbReference type="InterPro" id="IPR045864">
    <property type="entry name" value="aa-tRNA-synth_II/BPL/LPL"/>
</dbReference>
<dbReference type="GO" id="GO:0005524">
    <property type="term" value="F:ATP binding"/>
    <property type="evidence" value="ECO:0007669"/>
    <property type="project" value="UniProtKB-KW"/>
</dbReference>
<keyword evidence="9" id="KW-0694">RNA-binding</keyword>
<sequence>MWKYHQVKKTFVDYFLSKGHHFVPSSSVIPENDKSLLFTNSGMVQFKNIFLGNEEPKYARVANSQKCIRAGGKHNDLDDVGKDSYHHTCFEMLGNWSFNYDTNVNNGAYFKIEAIDMAWDLLTNVYKLNPDNMYVTYFGGNDQLGLQPDFETRNLWLKYMPENKVLPFGMKENFWEMGASGPCGPCTEIHYDKLGNRDSSLLVNQDDPTVIEIWNLVFMQYQRLEDGSVIGLQKKHVDTGAGLCRLIAILNNCTNYQIDFYQNMINTIKEIVKGPDYQDLYGKDDPTYINTAYRVIADHTRTLITAMADGAMPGAFGRDHVVRRLIRRAIRYGTKLNAPDDFYVQVVEKIMPFLAEEYPEIMNHKTKILDVVKQEETTFNKVMKVCLRKFYNFITYKKCTVPNLFNLYVSYGFQVDLIKQLCEENNIPFNMNEWNELYEAHVARSKGNK</sequence>
<evidence type="ECO:0000256" key="10">
    <source>
        <dbReference type="ARBA" id="ARBA00022917"/>
    </source>
</evidence>
<dbReference type="EC" id="6.1.1.7" evidence="2"/>
<keyword evidence="10" id="KW-0648">Protein biosynthesis</keyword>
<dbReference type="GO" id="GO:0002161">
    <property type="term" value="F:aminoacyl-tRNA deacylase activity"/>
    <property type="evidence" value="ECO:0007669"/>
    <property type="project" value="TreeGrafter"/>
</dbReference>
<dbReference type="GO" id="GO:0000049">
    <property type="term" value="F:tRNA binding"/>
    <property type="evidence" value="ECO:0007669"/>
    <property type="project" value="UniProtKB-KW"/>
</dbReference>
<dbReference type="InterPro" id="IPR050058">
    <property type="entry name" value="Ala-tRNA_ligase"/>
</dbReference>
<evidence type="ECO:0000256" key="2">
    <source>
        <dbReference type="ARBA" id="ARBA00013168"/>
    </source>
</evidence>
<feature type="domain" description="Alanyl-transfer RNA synthetases family profile" evidence="12">
    <location>
        <begin position="2"/>
        <end position="449"/>
    </location>
</feature>
<dbReference type="EMBL" id="KY684110">
    <property type="protein sequence ID" value="ARF12105.1"/>
    <property type="molecule type" value="Genomic_DNA"/>
</dbReference>
<dbReference type="Gene3D" id="3.30.930.10">
    <property type="entry name" value="Bira Bifunctional Protein, Domain 2"/>
    <property type="match status" value="1"/>
</dbReference>
<keyword evidence="6" id="KW-0547">Nucleotide-binding</keyword>
<dbReference type="SMR" id="A0A1V0SK38"/>
<comment type="similarity">
    <text evidence="1">Belongs to the class-II aminoacyl-tRNA synthetase family.</text>
</comment>
<evidence type="ECO:0000256" key="7">
    <source>
        <dbReference type="ARBA" id="ARBA00022833"/>
    </source>
</evidence>
<accession>A0A1V0SK38</accession>
<keyword evidence="3" id="KW-0820">tRNA-binding</keyword>
<reference evidence="13" key="1">
    <citation type="journal article" date="2017" name="Science">
        <title>Giant viruses with an expanded complement of translation system components.</title>
        <authorList>
            <person name="Schulz F."/>
            <person name="Yutin N."/>
            <person name="Ivanova N.N."/>
            <person name="Ortega D.R."/>
            <person name="Lee T.K."/>
            <person name="Vierheilig J."/>
            <person name="Daims H."/>
            <person name="Horn M."/>
            <person name="Wagner M."/>
            <person name="Jensen G.J."/>
            <person name="Kyrpides N.C."/>
            <person name="Koonin E.V."/>
            <person name="Woyke T."/>
        </authorList>
    </citation>
    <scope>NUCLEOTIDE SEQUENCE</scope>
    <source>
        <strain evidence="13">KNV1</strain>
    </source>
</reference>
<evidence type="ECO:0000256" key="11">
    <source>
        <dbReference type="ARBA" id="ARBA00023146"/>
    </source>
</evidence>
<gene>
    <name evidence="13" type="ORF">Klosneuvirus_3_240</name>
</gene>
<dbReference type="SUPFAM" id="SSF55681">
    <property type="entry name" value="Class II aaRS and biotin synthetases"/>
    <property type="match status" value="1"/>
</dbReference>
<organism evidence="13">
    <name type="scientific">Klosneuvirus KNV1</name>
    <dbReference type="NCBI Taxonomy" id="1977640"/>
    <lineage>
        <taxon>Viruses</taxon>
        <taxon>Varidnaviria</taxon>
        <taxon>Bamfordvirae</taxon>
        <taxon>Nucleocytoviricota</taxon>
        <taxon>Megaviricetes</taxon>
        <taxon>Imitervirales</taxon>
        <taxon>Mimiviridae</taxon>
        <taxon>Klosneuvirinae</taxon>
        <taxon>Klosneuvirus</taxon>
    </lineage>
</organism>
<evidence type="ECO:0000259" key="12">
    <source>
        <dbReference type="PROSITE" id="PS50860"/>
    </source>
</evidence>
<dbReference type="InterPro" id="IPR018165">
    <property type="entry name" value="Ala-tRNA-synth_IIc_core"/>
</dbReference>
<evidence type="ECO:0000313" key="13">
    <source>
        <dbReference type="EMBL" id="ARF12105.1"/>
    </source>
</evidence>
<dbReference type="GO" id="GO:0046872">
    <property type="term" value="F:metal ion binding"/>
    <property type="evidence" value="ECO:0007669"/>
    <property type="project" value="UniProtKB-KW"/>
</dbReference>
<evidence type="ECO:0000256" key="4">
    <source>
        <dbReference type="ARBA" id="ARBA00022598"/>
    </source>
</evidence>
<dbReference type="CDD" id="cd00673">
    <property type="entry name" value="AlaRS_core"/>
    <property type="match status" value="1"/>
</dbReference>
<name>A0A1V0SK38_9VIRU</name>
<dbReference type="NCBIfam" id="TIGR00344">
    <property type="entry name" value="alaS"/>
    <property type="match status" value="1"/>
</dbReference>
<dbReference type="Pfam" id="PF01411">
    <property type="entry name" value="tRNA-synt_2c"/>
    <property type="match status" value="1"/>
</dbReference>
<evidence type="ECO:0000256" key="6">
    <source>
        <dbReference type="ARBA" id="ARBA00022741"/>
    </source>
</evidence>
<proteinExistence type="inferred from homology"/>
<keyword evidence="7" id="KW-0862">Zinc</keyword>
<evidence type="ECO:0000256" key="8">
    <source>
        <dbReference type="ARBA" id="ARBA00022840"/>
    </source>
</evidence>
<keyword evidence="4" id="KW-0436">Ligase</keyword>
<dbReference type="PANTHER" id="PTHR11777:SF9">
    <property type="entry name" value="ALANINE--TRNA LIGASE, CYTOPLASMIC"/>
    <property type="match status" value="1"/>
</dbReference>
<keyword evidence="5" id="KW-0479">Metal-binding</keyword>
<evidence type="ECO:0000256" key="1">
    <source>
        <dbReference type="ARBA" id="ARBA00008226"/>
    </source>
</evidence>
<dbReference type="InterPro" id="IPR018162">
    <property type="entry name" value="Ala-tRNA-ligase_IIc_anticod-bd"/>
</dbReference>
<protein>
    <recommendedName>
        <fullName evidence="2">alanine--tRNA ligase</fullName>
        <ecNumber evidence="2">6.1.1.7</ecNumber>
    </recommendedName>
</protein>
<dbReference type="GO" id="GO:0004813">
    <property type="term" value="F:alanine-tRNA ligase activity"/>
    <property type="evidence" value="ECO:0007669"/>
    <property type="project" value="UniProtKB-EC"/>
</dbReference>
<evidence type="ECO:0000256" key="9">
    <source>
        <dbReference type="ARBA" id="ARBA00022884"/>
    </source>
</evidence>
<dbReference type="PROSITE" id="PS50860">
    <property type="entry name" value="AA_TRNA_LIGASE_II_ALA"/>
    <property type="match status" value="1"/>
</dbReference>
<keyword evidence="8" id="KW-0067">ATP-binding</keyword>
<keyword evidence="11 13" id="KW-0030">Aminoacyl-tRNA synthetase</keyword>
<dbReference type="PANTHER" id="PTHR11777">
    <property type="entry name" value="ALANYL-TRNA SYNTHETASE"/>
    <property type="match status" value="1"/>
</dbReference>